<dbReference type="GO" id="GO:0016020">
    <property type="term" value="C:membrane"/>
    <property type="evidence" value="ECO:0007669"/>
    <property type="project" value="UniProtKB-SubCell"/>
</dbReference>
<dbReference type="PROSITE" id="PS51257">
    <property type="entry name" value="PROKAR_LIPOPROTEIN"/>
    <property type="match status" value="1"/>
</dbReference>
<keyword evidence="11" id="KW-0812">Transmembrane</keyword>
<evidence type="ECO:0000256" key="5">
    <source>
        <dbReference type="ARBA" id="ARBA00022723"/>
    </source>
</evidence>
<evidence type="ECO:0000313" key="13">
    <source>
        <dbReference type="Proteomes" id="UP000813463"/>
    </source>
</evidence>
<reference evidence="14" key="2">
    <citation type="submission" date="2025-08" db="UniProtKB">
        <authorList>
            <consortium name="RefSeq"/>
        </authorList>
    </citation>
    <scope>IDENTIFICATION</scope>
    <source>
        <tissue evidence="14">Leaf</tissue>
    </source>
</reference>
<comment type="catalytic activity">
    <reaction evidence="1">
        <text>S-ubiquitinyl-[E2 ubiquitin-conjugating enzyme]-L-cysteine + [acceptor protein]-L-lysine = [E2 ubiquitin-conjugating enzyme]-L-cysteine + N(6)-ubiquitinyl-[acceptor protein]-L-lysine.</text>
        <dbReference type="EC" id="2.3.2.27"/>
    </reaction>
</comment>
<accession>A0A9R0K941</accession>
<keyword evidence="5" id="KW-0479">Metal-binding</keyword>
<dbReference type="PANTHER" id="PTHR46913:SF19">
    <property type="entry name" value="RING-TYPE E3 UBIQUITIN TRANSFERASE"/>
    <property type="match status" value="1"/>
</dbReference>
<evidence type="ECO:0000259" key="12">
    <source>
        <dbReference type="PROSITE" id="PS50089"/>
    </source>
</evidence>
<keyword evidence="13" id="KW-1185">Reference proteome</keyword>
<evidence type="ECO:0000256" key="11">
    <source>
        <dbReference type="SAM" id="Phobius"/>
    </source>
</evidence>
<keyword evidence="7" id="KW-0833">Ubl conjugation pathway</keyword>
<feature type="region of interest" description="Disordered" evidence="10">
    <location>
        <begin position="126"/>
        <end position="148"/>
    </location>
</feature>
<keyword evidence="8" id="KW-0862">Zinc</keyword>
<dbReference type="PROSITE" id="PS50089">
    <property type="entry name" value="ZF_RING_2"/>
    <property type="match status" value="1"/>
</dbReference>
<dbReference type="InterPro" id="IPR044600">
    <property type="entry name" value="ATL1/ATL16-like"/>
</dbReference>
<feature type="compositionally biased region" description="Pro residues" evidence="10">
    <location>
        <begin position="53"/>
        <end position="62"/>
    </location>
</feature>
<dbReference type="GeneID" id="110800935"/>
<sequence>MAIRLRKLLQSFTSSSTITNVTTNTTTISCTEFCNPTCGVDFDECYTTRTQPGPLPSPPPPLSSSTTIVATPSSTTTTTHDDFHLPPFVIIIIIVLVGAFLLVSYYAIVIKSCIFWSRLLSRRQMPPPPSSNLPPDGGGGDRGDHGQTDAVSNVVDHPIWLISTIGLHQSIINSITVIPYKKDEGVIDGSDCSVCLSEFEEGETLRLLPKCQHAFHIDCIDTWLRSHTNCPMCRAGIMISDYNNNEPGFGRAGFDFLDDSDSSDVELGVIIQDENRGETGEIEVEIEIDHQNKHENENDVHHPIALLVRRSYSMDYRNVNMQQNSNSNSVALVGSSSSRPIKTPRVNGIMKRSYSWSEMIFWSENHTSILP</sequence>
<dbReference type="InterPro" id="IPR013083">
    <property type="entry name" value="Znf_RING/FYVE/PHD"/>
</dbReference>
<feature type="region of interest" description="Disordered" evidence="10">
    <location>
        <begin position="50"/>
        <end position="73"/>
    </location>
</feature>
<keyword evidence="4" id="KW-0808">Transferase</keyword>
<reference evidence="13" key="1">
    <citation type="journal article" date="2021" name="Nat. Commun.">
        <title>Genomic analyses provide insights into spinach domestication and the genetic basis of agronomic traits.</title>
        <authorList>
            <person name="Cai X."/>
            <person name="Sun X."/>
            <person name="Xu C."/>
            <person name="Sun H."/>
            <person name="Wang X."/>
            <person name="Ge C."/>
            <person name="Zhang Z."/>
            <person name="Wang Q."/>
            <person name="Fei Z."/>
            <person name="Jiao C."/>
            <person name="Wang Q."/>
        </authorList>
    </citation>
    <scope>NUCLEOTIDE SEQUENCE [LARGE SCALE GENOMIC DNA]</scope>
    <source>
        <strain evidence="13">cv. Varoflay</strain>
    </source>
</reference>
<dbReference type="RefSeq" id="XP_021862253.2">
    <property type="nucleotide sequence ID" value="XM_022006561.2"/>
</dbReference>
<evidence type="ECO:0000256" key="2">
    <source>
        <dbReference type="ARBA" id="ARBA00004906"/>
    </source>
</evidence>
<organism evidence="13 14">
    <name type="scientific">Spinacia oleracea</name>
    <name type="common">Spinach</name>
    <dbReference type="NCBI Taxonomy" id="3562"/>
    <lineage>
        <taxon>Eukaryota</taxon>
        <taxon>Viridiplantae</taxon>
        <taxon>Streptophyta</taxon>
        <taxon>Embryophyta</taxon>
        <taxon>Tracheophyta</taxon>
        <taxon>Spermatophyta</taxon>
        <taxon>Magnoliopsida</taxon>
        <taxon>eudicotyledons</taxon>
        <taxon>Gunneridae</taxon>
        <taxon>Pentapetalae</taxon>
        <taxon>Caryophyllales</taxon>
        <taxon>Chenopodiaceae</taxon>
        <taxon>Chenopodioideae</taxon>
        <taxon>Anserineae</taxon>
        <taxon>Spinacia</taxon>
    </lineage>
</organism>
<name>A0A9R0K941_SPIOL</name>
<dbReference type="SUPFAM" id="SSF57850">
    <property type="entry name" value="RING/U-box"/>
    <property type="match status" value="1"/>
</dbReference>
<protein>
    <recommendedName>
        <fullName evidence="3">RING-type E3 ubiquitin transferase</fullName>
        <ecNumber evidence="3">2.3.2.27</ecNumber>
    </recommendedName>
</protein>
<dbReference type="GO" id="GO:0008270">
    <property type="term" value="F:zinc ion binding"/>
    <property type="evidence" value="ECO:0007669"/>
    <property type="project" value="UniProtKB-KW"/>
</dbReference>
<dbReference type="PANTHER" id="PTHR46913">
    <property type="entry name" value="RING-H2 FINGER PROTEIN ATL16"/>
    <property type="match status" value="1"/>
</dbReference>
<dbReference type="CDD" id="cd16461">
    <property type="entry name" value="RING-H2_EL5-like"/>
    <property type="match status" value="1"/>
</dbReference>
<dbReference type="Proteomes" id="UP000813463">
    <property type="component" value="Chromosome 2"/>
</dbReference>
<proteinExistence type="predicted"/>
<gene>
    <name evidence="14" type="primary">LOC110800935</name>
</gene>
<dbReference type="GO" id="GO:0016567">
    <property type="term" value="P:protein ubiquitination"/>
    <property type="evidence" value="ECO:0007669"/>
    <property type="project" value="InterPro"/>
</dbReference>
<keyword evidence="11" id="KW-0472">Membrane</keyword>
<dbReference type="EC" id="2.3.2.27" evidence="3"/>
<evidence type="ECO:0000256" key="9">
    <source>
        <dbReference type="PROSITE-ProRule" id="PRU00175"/>
    </source>
</evidence>
<dbReference type="InterPro" id="IPR001841">
    <property type="entry name" value="Znf_RING"/>
</dbReference>
<evidence type="ECO:0000256" key="10">
    <source>
        <dbReference type="SAM" id="MobiDB-lite"/>
    </source>
</evidence>
<evidence type="ECO:0000256" key="4">
    <source>
        <dbReference type="ARBA" id="ARBA00022679"/>
    </source>
</evidence>
<feature type="transmembrane region" description="Helical" evidence="11">
    <location>
        <begin position="88"/>
        <end position="116"/>
    </location>
</feature>
<keyword evidence="6 9" id="KW-0863">Zinc-finger</keyword>
<dbReference type="GO" id="GO:0061630">
    <property type="term" value="F:ubiquitin protein ligase activity"/>
    <property type="evidence" value="ECO:0007669"/>
    <property type="project" value="UniProtKB-EC"/>
</dbReference>
<keyword evidence="11" id="KW-1133">Transmembrane helix</keyword>
<dbReference type="SMART" id="SM00184">
    <property type="entry name" value="RING"/>
    <property type="match status" value="1"/>
</dbReference>
<evidence type="ECO:0000256" key="8">
    <source>
        <dbReference type="ARBA" id="ARBA00022833"/>
    </source>
</evidence>
<feature type="domain" description="RING-type" evidence="12">
    <location>
        <begin position="192"/>
        <end position="234"/>
    </location>
</feature>
<evidence type="ECO:0000256" key="6">
    <source>
        <dbReference type="ARBA" id="ARBA00022771"/>
    </source>
</evidence>
<dbReference type="Pfam" id="PF13639">
    <property type="entry name" value="zf-RING_2"/>
    <property type="match status" value="1"/>
</dbReference>
<feature type="compositionally biased region" description="Low complexity" evidence="10">
    <location>
        <begin position="63"/>
        <end position="73"/>
    </location>
</feature>
<evidence type="ECO:0000256" key="1">
    <source>
        <dbReference type="ARBA" id="ARBA00000900"/>
    </source>
</evidence>
<dbReference type="AlphaFoldDB" id="A0A9R0K941"/>
<dbReference type="Gene3D" id="3.30.40.10">
    <property type="entry name" value="Zinc/RING finger domain, C3HC4 (zinc finger)"/>
    <property type="match status" value="1"/>
</dbReference>
<evidence type="ECO:0000256" key="7">
    <source>
        <dbReference type="ARBA" id="ARBA00022786"/>
    </source>
</evidence>
<dbReference type="KEGG" id="soe:110800935"/>
<evidence type="ECO:0000256" key="3">
    <source>
        <dbReference type="ARBA" id="ARBA00012483"/>
    </source>
</evidence>
<evidence type="ECO:0000313" key="14">
    <source>
        <dbReference type="RefSeq" id="XP_021862253.2"/>
    </source>
</evidence>
<comment type="pathway">
    <text evidence="2">Protein modification; protein ubiquitination.</text>
</comment>